<dbReference type="PANTHER" id="PTHR23042">
    <property type="entry name" value="CIRCADIAN PROTEIN CLOCK/ARNT/BMAL/PAS"/>
    <property type="match status" value="1"/>
</dbReference>
<dbReference type="STRING" id="6669.E9G567"/>
<evidence type="ECO:0000313" key="4">
    <source>
        <dbReference type="Proteomes" id="UP000000305"/>
    </source>
</evidence>
<keyword evidence="4" id="KW-1185">Reference proteome</keyword>
<dbReference type="HOGENOM" id="CLU_471134_0_0_1"/>
<evidence type="ECO:0000256" key="1">
    <source>
        <dbReference type="SAM" id="Coils"/>
    </source>
</evidence>
<reference evidence="3 4" key="1">
    <citation type="journal article" date="2011" name="Science">
        <title>The ecoresponsive genome of Daphnia pulex.</title>
        <authorList>
            <person name="Colbourne J.K."/>
            <person name="Pfrender M.E."/>
            <person name="Gilbert D."/>
            <person name="Thomas W.K."/>
            <person name="Tucker A."/>
            <person name="Oakley T.H."/>
            <person name="Tokishita S."/>
            <person name="Aerts A."/>
            <person name="Arnold G.J."/>
            <person name="Basu M.K."/>
            <person name="Bauer D.J."/>
            <person name="Caceres C.E."/>
            <person name="Carmel L."/>
            <person name="Casola C."/>
            <person name="Choi J.H."/>
            <person name="Detter J.C."/>
            <person name="Dong Q."/>
            <person name="Dusheyko S."/>
            <person name="Eads B.D."/>
            <person name="Frohlich T."/>
            <person name="Geiler-Samerotte K.A."/>
            <person name="Gerlach D."/>
            <person name="Hatcher P."/>
            <person name="Jogdeo S."/>
            <person name="Krijgsveld J."/>
            <person name="Kriventseva E.V."/>
            <person name="Kultz D."/>
            <person name="Laforsch C."/>
            <person name="Lindquist E."/>
            <person name="Lopez J."/>
            <person name="Manak J.R."/>
            <person name="Muller J."/>
            <person name="Pangilinan J."/>
            <person name="Patwardhan R.P."/>
            <person name="Pitluck S."/>
            <person name="Pritham E.J."/>
            <person name="Rechtsteiner A."/>
            <person name="Rho M."/>
            <person name="Rogozin I.B."/>
            <person name="Sakarya O."/>
            <person name="Salamov A."/>
            <person name="Schaack S."/>
            <person name="Shapiro H."/>
            <person name="Shiga Y."/>
            <person name="Skalitzky C."/>
            <person name="Smith Z."/>
            <person name="Souvorov A."/>
            <person name="Sung W."/>
            <person name="Tang Z."/>
            <person name="Tsuchiya D."/>
            <person name="Tu H."/>
            <person name="Vos H."/>
            <person name="Wang M."/>
            <person name="Wolf Y.I."/>
            <person name="Yamagata H."/>
            <person name="Yamada T."/>
            <person name="Ye Y."/>
            <person name="Shaw J.R."/>
            <person name="Andrews J."/>
            <person name="Crease T.J."/>
            <person name="Tang H."/>
            <person name="Lucas S.M."/>
            <person name="Robertson H.M."/>
            <person name="Bork P."/>
            <person name="Koonin E.V."/>
            <person name="Zdobnov E.M."/>
            <person name="Grigoriev I.V."/>
            <person name="Lynch M."/>
            <person name="Boore J.L."/>
        </authorList>
    </citation>
    <scope>NUCLEOTIDE SEQUENCE [LARGE SCALE GENOMIC DNA]</scope>
</reference>
<dbReference type="Gene3D" id="3.30.450.20">
    <property type="entry name" value="PAS domain"/>
    <property type="match status" value="2"/>
</dbReference>
<dbReference type="SUPFAM" id="SSF55785">
    <property type="entry name" value="PYP-like sensor domain (PAS domain)"/>
    <property type="match status" value="2"/>
</dbReference>
<protein>
    <recommendedName>
        <fullName evidence="2">PAS domain-containing protein</fullName>
    </recommendedName>
</protein>
<dbReference type="CDD" id="cd00130">
    <property type="entry name" value="PAS"/>
    <property type="match status" value="2"/>
</dbReference>
<dbReference type="GO" id="GO:0006357">
    <property type="term" value="P:regulation of transcription by RNA polymerase II"/>
    <property type="evidence" value="ECO:0000318"/>
    <property type="project" value="GO_Central"/>
</dbReference>
<organism evidence="3 4">
    <name type="scientific">Daphnia pulex</name>
    <name type="common">Water flea</name>
    <dbReference type="NCBI Taxonomy" id="6669"/>
    <lineage>
        <taxon>Eukaryota</taxon>
        <taxon>Metazoa</taxon>
        <taxon>Ecdysozoa</taxon>
        <taxon>Arthropoda</taxon>
        <taxon>Crustacea</taxon>
        <taxon>Branchiopoda</taxon>
        <taxon>Diplostraca</taxon>
        <taxon>Cladocera</taxon>
        <taxon>Anomopoda</taxon>
        <taxon>Daphniidae</taxon>
        <taxon>Daphnia</taxon>
    </lineage>
</organism>
<evidence type="ECO:0000313" key="3">
    <source>
        <dbReference type="EMBL" id="EFX85435.1"/>
    </source>
</evidence>
<dbReference type="Proteomes" id="UP000000305">
    <property type="component" value="Unassembled WGS sequence"/>
</dbReference>
<dbReference type="EMBL" id="GL732532">
    <property type="protein sequence ID" value="EFX85435.1"/>
    <property type="molecule type" value="Genomic_DNA"/>
</dbReference>
<dbReference type="InParanoid" id="E9G567"/>
<dbReference type="InterPro" id="IPR000014">
    <property type="entry name" value="PAS"/>
</dbReference>
<dbReference type="InterPro" id="IPR050933">
    <property type="entry name" value="Circadian_TF"/>
</dbReference>
<sequence>MDVNYIHENLNSGLYSLVEESEASKKKVWEKFLRIVYCDTRKMVTDDNSCRGYAACEDCGQICRLGPKGGTKELEDHFSLCSRARTAADNTALRLAEKKLKKENKNQTEKERKDEIKALNKESAFLVMGQESETFPLEEITKARLTRACLSEIPPSIVQFFTDGKSPKDRPLNFYEELQVQLDVLWQRFCEAKNEAHTEAQNGALTKANYTVQNATPVQPNLHLGLSYSPTNGIDITWVSTDVKSTLGFDRISMIGRNLSELVHPEDYAEIVRVFLTEPSTNSTVKDSKDFTFPDCRITESIIHRSKTAPKYDTVFLTGYIRQCVRTSREKASHQDKQIMPAHTDSSCWPRLASFIHIRTYYQYMTLHSMDGRIIQADKRIKMVAGYTCEEVVNKKAHDFIVEDAVSFVSEAQNYWVYNNGQANCISYPLKGKHQIVHVKSRGEFVYYRDSDTNQMVFGFILSNTLIREDDYQRERSQLQVQWNTSCDTSTSSVEESYNISSYTPEACGIGTPVPMEQDATDFQTSLALSPDVSFSGWQSITLHNGIKEGKDIGHVFYSTTLPTECAASAPSLPNVETI</sequence>
<name>E9G567_DAPPU</name>
<dbReference type="Pfam" id="PF14598">
    <property type="entry name" value="PAS_11"/>
    <property type="match status" value="1"/>
</dbReference>
<dbReference type="GO" id="GO:0000978">
    <property type="term" value="F:RNA polymerase II cis-regulatory region sequence-specific DNA binding"/>
    <property type="evidence" value="ECO:0000318"/>
    <property type="project" value="GO_Central"/>
</dbReference>
<dbReference type="PROSITE" id="PS50112">
    <property type="entry name" value="PAS"/>
    <property type="match status" value="1"/>
</dbReference>
<feature type="coiled-coil region" evidence="1">
    <location>
        <begin position="90"/>
        <end position="122"/>
    </location>
</feature>
<proteinExistence type="predicted"/>
<evidence type="ECO:0000259" key="2">
    <source>
        <dbReference type="PROSITE" id="PS50112"/>
    </source>
</evidence>
<dbReference type="AlphaFoldDB" id="E9G567"/>
<dbReference type="KEGG" id="dpx:DAPPUDRAFT_99056"/>
<accession>E9G567</accession>
<dbReference type="OrthoDB" id="7788762at2759"/>
<dbReference type="GO" id="GO:0005634">
    <property type="term" value="C:nucleus"/>
    <property type="evidence" value="ECO:0000318"/>
    <property type="project" value="GO_Central"/>
</dbReference>
<gene>
    <name evidence="3" type="ORF">DAPPUDRAFT_99056</name>
</gene>
<feature type="domain" description="PAS" evidence="2">
    <location>
        <begin position="232"/>
        <end position="288"/>
    </location>
</feature>
<keyword evidence="1" id="KW-0175">Coiled coil</keyword>
<dbReference type="eggNOG" id="KOG3561">
    <property type="taxonomic scope" value="Eukaryota"/>
</dbReference>
<dbReference type="GO" id="GO:0000981">
    <property type="term" value="F:DNA-binding transcription factor activity, RNA polymerase II-specific"/>
    <property type="evidence" value="ECO:0000318"/>
    <property type="project" value="GO_Central"/>
</dbReference>
<dbReference type="InterPro" id="IPR035965">
    <property type="entry name" value="PAS-like_dom_sf"/>
</dbReference>
<dbReference type="GO" id="GO:0034751">
    <property type="term" value="C:aryl hydrocarbon receptor complex"/>
    <property type="evidence" value="ECO:0000318"/>
    <property type="project" value="GO_Central"/>
</dbReference>